<accession>A0A6A6FA77</accession>
<proteinExistence type="predicted"/>
<reference evidence="1" key="1">
    <citation type="journal article" date="2020" name="Stud. Mycol.">
        <title>101 Dothideomycetes genomes: a test case for predicting lifestyles and emergence of pathogens.</title>
        <authorList>
            <person name="Haridas S."/>
            <person name="Albert R."/>
            <person name="Binder M."/>
            <person name="Bloem J."/>
            <person name="Labutti K."/>
            <person name="Salamov A."/>
            <person name="Andreopoulos B."/>
            <person name="Baker S."/>
            <person name="Barry K."/>
            <person name="Bills G."/>
            <person name="Bluhm B."/>
            <person name="Cannon C."/>
            <person name="Castanera R."/>
            <person name="Culley D."/>
            <person name="Daum C."/>
            <person name="Ezra D."/>
            <person name="Gonzalez J."/>
            <person name="Henrissat B."/>
            <person name="Kuo A."/>
            <person name="Liang C."/>
            <person name="Lipzen A."/>
            <person name="Lutzoni F."/>
            <person name="Magnuson J."/>
            <person name="Mondo S."/>
            <person name="Nolan M."/>
            <person name="Ohm R."/>
            <person name="Pangilinan J."/>
            <person name="Park H.-J."/>
            <person name="Ramirez L."/>
            <person name="Alfaro M."/>
            <person name="Sun H."/>
            <person name="Tritt A."/>
            <person name="Yoshinaga Y."/>
            <person name="Zwiers L.-H."/>
            <person name="Turgeon B."/>
            <person name="Goodwin S."/>
            <person name="Spatafora J."/>
            <person name="Crous P."/>
            <person name="Grigoriev I."/>
        </authorList>
    </citation>
    <scope>NUCLEOTIDE SEQUENCE</scope>
    <source>
        <strain evidence="1">SCOH1-5</strain>
    </source>
</reference>
<evidence type="ECO:0000313" key="2">
    <source>
        <dbReference type="Proteomes" id="UP000799539"/>
    </source>
</evidence>
<keyword evidence="2" id="KW-1185">Reference proteome</keyword>
<sequence length="111" mass="12782">MSEKTKEDVLQHLGSIHKISKNNLGFETMTLCLLWQRFWADHSLQDMFMKQLTAFSAKQSATWNAGGELLDGIKNLIVSLLGSSKRHKEVRIIRKEEALVRKIEKEMLIVN</sequence>
<gene>
    <name evidence="1" type="ORF">CERZMDRAFT_99710</name>
</gene>
<name>A0A6A6FA77_9PEZI</name>
<evidence type="ECO:0000313" key="1">
    <source>
        <dbReference type="EMBL" id="KAF2210298.1"/>
    </source>
</evidence>
<dbReference type="AlphaFoldDB" id="A0A6A6FA77"/>
<protein>
    <submittedName>
        <fullName evidence="1">Uncharacterized protein</fullName>
    </submittedName>
</protein>
<organism evidence="1 2">
    <name type="scientific">Cercospora zeae-maydis SCOH1-5</name>
    <dbReference type="NCBI Taxonomy" id="717836"/>
    <lineage>
        <taxon>Eukaryota</taxon>
        <taxon>Fungi</taxon>
        <taxon>Dikarya</taxon>
        <taxon>Ascomycota</taxon>
        <taxon>Pezizomycotina</taxon>
        <taxon>Dothideomycetes</taxon>
        <taxon>Dothideomycetidae</taxon>
        <taxon>Mycosphaerellales</taxon>
        <taxon>Mycosphaerellaceae</taxon>
        <taxon>Cercospora</taxon>
    </lineage>
</organism>
<dbReference type="EMBL" id="ML992682">
    <property type="protein sequence ID" value="KAF2210298.1"/>
    <property type="molecule type" value="Genomic_DNA"/>
</dbReference>
<dbReference type="Proteomes" id="UP000799539">
    <property type="component" value="Unassembled WGS sequence"/>
</dbReference>